<dbReference type="PATRIC" id="fig|1341157.4.peg.1675"/>
<dbReference type="AlphaFoldDB" id="W7UYD7"/>
<evidence type="ECO:0000313" key="1">
    <source>
        <dbReference type="EMBL" id="EWM53650.1"/>
    </source>
</evidence>
<dbReference type="EMBL" id="ATAX01000024">
    <property type="protein sequence ID" value="EWM53650.1"/>
    <property type="molecule type" value="Genomic_DNA"/>
</dbReference>
<keyword evidence="2" id="KW-1185">Reference proteome</keyword>
<dbReference type="OrthoDB" id="1645744at2"/>
<dbReference type="Proteomes" id="UP000019365">
    <property type="component" value="Unassembled WGS sequence"/>
</dbReference>
<name>W7UYD7_RUMFL</name>
<gene>
    <name evidence="1" type="ORF">RF007C_06210</name>
</gene>
<comment type="caution">
    <text evidence="1">The sequence shown here is derived from an EMBL/GenBank/DDBJ whole genome shotgun (WGS) entry which is preliminary data.</text>
</comment>
<dbReference type="eggNOG" id="ENOG502ZBXK">
    <property type="taxonomic scope" value="Bacteria"/>
</dbReference>
<accession>W7UYD7</accession>
<organism evidence="1 2">
    <name type="scientific">Ruminococcus flavefaciens 007c</name>
    <dbReference type="NCBI Taxonomy" id="1341157"/>
    <lineage>
        <taxon>Bacteria</taxon>
        <taxon>Bacillati</taxon>
        <taxon>Bacillota</taxon>
        <taxon>Clostridia</taxon>
        <taxon>Eubacteriales</taxon>
        <taxon>Oscillospiraceae</taxon>
        <taxon>Ruminococcus</taxon>
    </lineage>
</organism>
<proteinExistence type="predicted"/>
<protein>
    <submittedName>
        <fullName evidence="1">Uncharacterized protein</fullName>
    </submittedName>
</protein>
<reference evidence="1 2" key="1">
    <citation type="journal article" date="2014" name="PLoS ONE">
        <title>Rumen cellulosomics: divergent fiber-degrading strategies revealed by comparative genome-wide analysis of six ruminococcal strains.</title>
        <authorList>
            <person name="Dassa B."/>
            <person name="Borovok I."/>
            <person name="Ruimy-Israeli V."/>
            <person name="Lamed R."/>
            <person name="Flint H.J."/>
            <person name="Duncan S.H."/>
            <person name="Henrissat B."/>
            <person name="Coutinho P."/>
            <person name="Morrison M."/>
            <person name="Mosoni P."/>
            <person name="Yeoman C.J."/>
            <person name="White B.A."/>
            <person name="Bayer E.A."/>
        </authorList>
    </citation>
    <scope>NUCLEOTIDE SEQUENCE [LARGE SCALE GENOMIC DNA]</scope>
    <source>
        <strain evidence="1 2">007c</strain>
    </source>
</reference>
<dbReference type="RefSeq" id="WP_037299075.1">
    <property type="nucleotide sequence ID" value="NZ_ATAX01000024.1"/>
</dbReference>
<evidence type="ECO:0000313" key="2">
    <source>
        <dbReference type="Proteomes" id="UP000019365"/>
    </source>
</evidence>
<sequence length="208" mass="24617">MKEIYIVLIRAHTGLGSIARRFTGYEYTHIAVSLDRSLTDFVSYSRRYHSFPFDAGFTHEYRDYYAFGKHQDVKIKVFRLCPDNTHYNAVLGFIEQCENDNDEVFNLFSMATMPLLHGFRIYKANNCMSFTAKVIELSGAADMPVAYYKYSIKDIDELLEKNFLFEGRLRRKPSERYNKYMRSFEPIKYFSDMSKLLLTLVLRLIYKK</sequence>